<reference evidence="4" key="1">
    <citation type="journal article" date="2020" name="Stud. Mycol.">
        <title>101 Dothideomycetes genomes: a test case for predicting lifestyles and emergence of pathogens.</title>
        <authorList>
            <person name="Haridas S."/>
            <person name="Albert R."/>
            <person name="Binder M."/>
            <person name="Bloem J."/>
            <person name="Labutti K."/>
            <person name="Salamov A."/>
            <person name="Andreopoulos B."/>
            <person name="Baker S."/>
            <person name="Barry K."/>
            <person name="Bills G."/>
            <person name="Bluhm B."/>
            <person name="Cannon C."/>
            <person name="Castanera R."/>
            <person name="Culley D."/>
            <person name="Daum C."/>
            <person name="Ezra D."/>
            <person name="Gonzalez J."/>
            <person name="Henrissat B."/>
            <person name="Kuo A."/>
            <person name="Liang C."/>
            <person name="Lipzen A."/>
            <person name="Lutzoni F."/>
            <person name="Magnuson J."/>
            <person name="Mondo S."/>
            <person name="Nolan M."/>
            <person name="Ohm R."/>
            <person name="Pangilinan J."/>
            <person name="Park H.-J."/>
            <person name="Ramirez L."/>
            <person name="Alfaro M."/>
            <person name="Sun H."/>
            <person name="Tritt A."/>
            <person name="Yoshinaga Y."/>
            <person name="Zwiers L.-H."/>
            <person name="Turgeon B."/>
            <person name="Goodwin S."/>
            <person name="Spatafora J."/>
            <person name="Crous P."/>
            <person name="Grigoriev I."/>
        </authorList>
    </citation>
    <scope>NUCLEOTIDE SEQUENCE</scope>
    <source>
        <strain evidence="4">CBS 115976</strain>
    </source>
</reference>
<evidence type="ECO:0000313" key="4">
    <source>
        <dbReference type="EMBL" id="KAF2668710.1"/>
    </source>
</evidence>
<proteinExistence type="predicted"/>
<dbReference type="PANTHER" id="PTHR32332:SF34">
    <property type="entry name" value="2-NITROPROPANE DIOXYGENASE FAMILY, PUTATIVE-RELATED"/>
    <property type="match status" value="1"/>
</dbReference>
<dbReference type="InterPro" id="IPR004136">
    <property type="entry name" value="NMO"/>
</dbReference>
<dbReference type="Gene3D" id="3.20.20.70">
    <property type="entry name" value="Aldolase class I"/>
    <property type="match status" value="1"/>
</dbReference>
<gene>
    <name evidence="4" type="ORF">BT63DRAFT_283613</name>
</gene>
<keyword evidence="3" id="KW-0560">Oxidoreductase</keyword>
<dbReference type="EMBL" id="MU004236">
    <property type="protein sequence ID" value="KAF2668710.1"/>
    <property type="molecule type" value="Genomic_DNA"/>
</dbReference>
<keyword evidence="2" id="KW-0288">FMN</keyword>
<dbReference type="Proteomes" id="UP000799302">
    <property type="component" value="Unassembled WGS sequence"/>
</dbReference>
<dbReference type="CDD" id="cd04730">
    <property type="entry name" value="NPD_like"/>
    <property type="match status" value="1"/>
</dbReference>
<keyword evidence="1" id="KW-0285">Flavoprotein</keyword>
<protein>
    <submittedName>
        <fullName evidence="4">Oxidoreductase 2-nitropropane dioxygenase family</fullName>
    </submittedName>
</protein>
<keyword evidence="4" id="KW-0223">Dioxygenase</keyword>
<evidence type="ECO:0000256" key="3">
    <source>
        <dbReference type="ARBA" id="ARBA00023002"/>
    </source>
</evidence>
<dbReference type="GO" id="GO:0051213">
    <property type="term" value="F:dioxygenase activity"/>
    <property type="evidence" value="ECO:0007669"/>
    <property type="project" value="UniProtKB-KW"/>
</dbReference>
<dbReference type="SUPFAM" id="SSF51412">
    <property type="entry name" value="Inosine monophosphate dehydrogenase (IMPDH)"/>
    <property type="match status" value="1"/>
</dbReference>
<evidence type="ECO:0000313" key="5">
    <source>
        <dbReference type="Proteomes" id="UP000799302"/>
    </source>
</evidence>
<accession>A0A6A6U9T0</accession>
<name>A0A6A6U9T0_9PEZI</name>
<dbReference type="InterPro" id="IPR013785">
    <property type="entry name" value="Aldolase_TIM"/>
</dbReference>
<organism evidence="4 5">
    <name type="scientific">Microthyrium microscopicum</name>
    <dbReference type="NCBI Taxonomy" id="703497"/>
    <lineage>
        <taxon>Eukaryota</taxon>
        <taxon>Fungi</taxon>
        <taxon>Dikarya</taxon>
        <taxon>Ascomycota</taxon>
        <taxon>Pezizomycotina</taxon>
        <taxon>Dothideomycetes</taxon>
        <taxon>Dothideomycetes incertae sedis</taxon>
        <taxon>Microthyriales</taxon>
        <taxon>Microthyriaceae</taxon>
        <taxon>Microthyrium</taxon>
    </lineage>
</organism>
<dbReference type="OrthoDB" id="2349068at2759"/>
<sequence>MAQTLRSLRAIYPWISTPLIVQAPMKALAGPQLAVAVSSAGGIGFLGPGDKPETLLTELQESKSLIEQSSLKKHLTSSTPILPIGFGIQTWTGDLPTTTTVLSKVAPTHPPAIAWLFAPRHGQTELDEWTHTFRTVSPSTKIWIQVASVADALAAASSAHAPDVLVLQGTDAGGHSRTTGAGIATLLPETADALARAGHASIPLIAAGGLADARGAAAMHVLGASGTAMGTRFLATPEARINRGYQRAILAGSDGGQTTVRTQLYNHLRGTMGWPSDYDARGLVNASWRDHMAGVTLEENQKMHVEALRKGEDAWGEERGRTATYAGTGVGLIQDVKDAAQIVREVREGMGEILGLAVQRLTE</sequence>
<dbReference type="AlphaFoldDB" id="A0A6A6U9T0"/>
<dbReference type="Pfam" id="PF03060">
    <property type="entry name" value="NMO"/>
    <property type="match status" value="1"/>
</dbReference>
<keyword evidence="5" id="KW-1185">Reference proteome</keyword>
<evidence type="ECO:0000256" key="2">
    <source>
        <dbReference type="ARBA" id="ARBA00022643"/>
    </source>
</evidence>
<evidence type="ECO:0000256" key="1">
    <source>
        <dbReference type="ARBA" id="ARBA00022630"/>
    </source>
</evidence>
<dbReference type="GO" id="GO:0018580">
    <property type="term" value="F:nitronate monooxygenase activity"/>
    <property type="evidence" value="ECO:0007669"/>
    <property type="project" value="InterPro"/>
</dbReference>
<dbReference type="PANTHER" id="PTHR32332">
    <property type="entry name" value="2-NITROPROPANE DIOXYGENASE"/>
    <property type="match status" value="1"/>
</dbReference>